<organism evidence="3 4">
    <name type="scientific">Saccharolobus solfataricus</name>
    <name type="common">Sulfolobus solfataricus</name>
    <dbReference type="NCBI Taxonomy" id="2287"/>
    <lineage>
        <taxon>Archaea</taxon>
        <taxon>Thermoproteota</taxon>
        <taxon>Thermoprotei</taxon>
        <taxon>Sulfolobales</taxon>
        <taxon>Sulfolobaceae</taxon>
        <taxon>Saccharolobus</taxon>
    </lineage>
</organism>
<reference evidence="2 5" key="3">
    <citation type="journal article" date="2020" name="Nat. Commun.">
        <title>The structures of two archaeal type IV pili illuminate evolutionary relationships.</title>
        <authorList>
            <person name="Wang F."/>
            <person name="Baquero D.P."/>
            <person name="Su Z."/>
            <person name="Beltran L.C."/>
            <person name="Prangishvili D."/>
            <person name="Krupovic M."/>
            <person name="Egelman E.H."/>
        </authorList>
    </citation>
    <scope>NUCLEOTIDE SEQUENCE [LARGE SCALE GENOMIC DNA]</scope>
    <source>
        <strain evidence="2 5">POZ149</strain>
    </source>
</reference>
<dbReference type="AlphaFoldDB" id="A0A157T1M9"/>
<dbReference type="InterPro" id="IPR037914">
    <property type="entry name" value="SpoVT-AbrB_sf"/>
</dbReference>
<dbReference type="Proteomes" id="UP000594632">
    <property type="component" value="Chromosome"/>
</dbReference>
<protein>
    <submittedName>
        <fullName evidence="2">AbrB/MazE/SpoVT family DNA-binding domain-containing protein</fullName>
    </submittedName>
    <submittedName>
        <fullName evidence="3">Antitoxin VapB</fullName>
    </submittedName>
</protein>
<dbReference type="EMBL" id="CP050869">
    <property type="protein sequence ID" value="QPG51216.1"/>
    <property type="molecule type" value="Genomic_DNA"/>
</dbReference>
<dbReference type="Proteomes" id="UP000076770">
    <property type="component" value="Chromosome i"/>
</dbReference>
<gene>
    <name evidence="2" type="ORF">HFC64_01930</name>
    <name evidence="3" type="ORF">SSOP1_1605</name>
</gene>
<reference evidence="3" key="2">
    <citation type="submission" date="2016-04" db="EMBL/GenBank/DDBJ databases">
        <authorList>
            <person name="Evans L.H."/>
            <person name="Alamgir A."/>
            <person name="Owens N."/>
            <person name="Weber N.D."/>
            <person name="Virtaneva K."/>
            <person name="Barbian K."/>
            <person name="Babar A."/>
            <person name="Rosenke K."/>
        </authorList>
    </citation>
    <scope>NUCLEOTIDE SEQUENCE</scope>
    <source>
        <strain evidence="3">P1</strain>
    </source>
</reference>
<dbReference type="InterPro" id="IPR007159">
    <property type="entry name" value="SpoVT-AbrB_dom"/>
</dbReference>
<keyword evidence="2" id="KW-0238">DNA-binding</keyword>
<name>A0A157T1M9_SACSO</name>
<evidence type="ECO:0000259" key="1">
    <source>
        <dbReference type="PROSITE" id="PS51740"/>
    </source>
</evidence>
<dbReference type="InterPro" id="IPR052975">
    <property type="entry name" value="Repressor-like_regulatory"/>
</dbReference>
<dbReference type="OrthoDB" id="30861at2157"/>
<dbReference type="EMBL" id="LT549890">
    <property type="protein sequence ID" value="SAI85159.1"/>
    <property type="molecule type" value="Genomic_DNA"/>
</dbReference>
<dbReference type="PANTHER" id="PTHR34860:SF6">
    <property type="entry name" value="REPRESSOR-LIKE PROTEIN SSO7C3"/>
    <property type="match status" value="1"/>
</dbReference>
<dbReference type="SMART" id="SM00966">
    <property type="entry name" value="SpoVT_AbrB"/>
    <property type="match status" value="1"/>
</dbReference>
<proteinExistence type="predicted"/>
<evidence type="ECO:0000313" key="4">
    <source>
        <dbReference type="Proteomes" id="UP000076770"/>
    </source>
</evidence>
<dbReference type="PROSITE" id="PS51740">
    <property type="entry name" value="SPOVT_ABRB"/>
    <property type="match status" value="1"/>
</dbReference>
<dbReference type="GO" id="GO:0003677">
    <property type="term" value="F:DNA binding"/>
    <property type="evidence" value="ECO:0007669"/>
    <property type="project" value="UniProtKB-KW"/>
</dbReference>
<feature type="domain" description="SpoVT-AbrB" evidence="1">
    <location>
        <begin position="1"/>
        <end position="45"/>
    </location>
</feature>
<dbReference type="SUPFAM" id="SSF89447">
    <property type="entry name" value="AbrB/MazE/MraZ-like"/>
    <property type="match status" value="1"/>
</dbReference>
<dbReference type="Gene3D" id="2.10.260.10">
    <property type="match status" value="1"/>
</dbReference>
<dbReference type="NCBIfam" id="TIGR01439">
    <property type="entry name" value="lp_hng_hel_AbrB"/>
    <property type="match status" value="1"/>
</dbReference>
<accession>A0A157T1M9</accession>
<reference evidence="4" key="1">
    <citation type="submission" date="2016-04" db="EMBL/GenBank/DDBJ databases">
        <authorList>
            <person name="Shah S.A."/>
            <person name="Garrett R.A."/>
        </authorList>
    </citation>
    <scope>NUCLEOTIDE SEQUENCE [LARGE SCALE GENOMIC DNA]</scope>
    <source>
        <strain evidence="4">ATCC 35091 / DSM 1616 / JCM 8930 / NBRC 15331 / P1</strain>
    </source>
</reference>
<sequence length="74" mass="8531">MISKVTRNFQVTIPYEIRKVLGIKEGDYIEFAIENGKVMIKPVRKVWSTIRLGREVTVEEIEEIASKAFKDDSS</sequence>
<dbReference type="PANTHER" id="PTHR34860">
    <property type="entry name" value="REPRESSOR-LIKE PROTEIN SSO7C3"/>
    <property type="match status" value="1"/>
</dbReference>
<evidence type="ECO:0000313" key="3">
    <source>
        <dbReference type="EMBL" id="SAI85159.1"/>
    </source>
</evidence>
<dbReference type="Pfam" id="PF04014">
    <property type="entry name" value="MazE_antitoxin"/>
    <property type="match status" value="1"/>
</dbReference>
<evidence type="ECO:0000313" key="2">
    <source>
        <dbReference type="EMBL" id="QPG51216.1"/>
    </source>
</evidence>
<evidence type="ECO:0000313" key="5">
    <source>
        <dbReference type="Proteomes" id="UP000594632"/>
    </source>
</evidence>